<dbReference type="Proteomes" id="UP000230821">
    <property type="component" value="Unassembled WGS sequence"/>
</dbReference>
<evidence type="ECO:0000256" key="1">
    <source>
        <dbReference type="SAM" id="MobiDB-lite"/>
    </source>
</evidence>
<name>A0A2G6KCW5_9BACT</name>
<feature type="region of interest" description="Disordered" evidence="1">
    <location>
        <begin position="21"/>
        <end position="70"/>
    </location>
</feature>
<evidence type="ECO:0000313" key="2">
    <source>
        <dbReference type="EMBL" id="PIE32649.1"/>
    </source>
</evidence>
<feature type="compositionally biased region" description="Polar residues" evidence="1">
    <location>
        <begin position="45"/>
        <end position="55"/>
    </location>
</feature>
<protein>
    <submittedName>
        <fullName evidence="2">Uncharacterized protein</fullName>
    </submittedName>
</protein>
<dbReference type="EMBL" id="PDSK01000110">
    <property type="protein sequence ID" value="PIE32649.1"/>
    <property type="molecule type" value="Genomic_DNA"/>
</dbReference>
<proteinExistence type="predicted"/>
<comment type="caution">
    <text evidence="2">The sequence shown here is derived from an EMBL/GenBank/DDBJ whole genome shotgun (WGS) entry which is preliminary data.</text>
</comment>
<sequence length="70" mass="7628">MLCRIHAWEKFRKLTTWYEPGHGNAAGGRASSVFSAAHLTGGTPDRQQPVSQDQKAPQERPGGKPPGNMQ</sequence>
<accession>A0A2G6KCW5</accession>
<dbReference type="AlphaFoldDB" id="A0A2G6KCW5"/>
<organism evidence="2 3">
    <name type="scientific">candidate division KSB3 bacterium</name>
    <dbReference type="NCBI Taxonomy" id="2044937"/>
    <lineage>
        <taxon>Bacteria</taxon>
        <taxon>candidate division KSB3</taxon>
    </lineage>
</organism>
<evidence type="ECO:0000313" key="3">
    <source>
        <dbReference type="Proteomes" id="UP000230821"/>
    </source>
</evidence>
<gene>
    <name evidence="2" type="ORF">CSA56_14750</name>
</gene>
<reference evidence="2 3" key="1">
    <citation type="submission" date="2017-10" db="EMBL/GenBank/DDBJ databases">
        <title>Novel microbial diversity and functional potential in the marine mammal oral microbiome.</title>
        <authorList>
            <person name="Dudek N.K."/>
            <person name="Sun C.L."/>
            <person name="Burstein D."/>
            <person name="Kantor R.S."/>
            <person name="Aliaga Goltsman D.S."/>
            <person name="Bik E.M."/>
            <person name="Thomas B.C."/>
            <person name="Banfield J.F."/>
            <person name="Relman D.A."/>
        </authorList>
    </citation>
    <scope>NUCLEOTIDE SEQUENCE [LARGE SCALE GENOMIC DNA]</scope>
    <source>
        <strain evidence="2">DOLJORAL78_47_16</strain>
    </source>
</reference>